<dbReference type="AlphaFoldDB" id="A0A380S596"/>
<feature type="domain" description="GH16" evidence="4">
    <location>
        <begin position="69"/>
        <end position="323"/>
    </location>
</feature>
<dbReference type="PANTHER" id="PTHR10963">
    <property type="entry name" value="GLYCOSYL HYDROLASE-RELATED"/>
    <property type="match status" value="1"/>
</dbReference>
<comment type="similarity">
    <text evidence="1">Belongs to the glycosyl hydrolase 16 family.</text>
</comment>
<feature type="signal peptide" evidence="3">
    <location>
        <begin position="1"/>
        <end position="21"/>
    </location>
</feature>
<dbReference type="Proteomes" id="UP000255423">
    <property type="component" value="Unassembled WGS sequence"/>
</dbReference>
<proteinExistence type="inferred from homology"/>
<dbReference type="PROSITE" id="PS51257">
    <property type="entry name" value="PROKAR_LIPOPROTEIN"/>
    <property type="match status" value="1"/>
</dbReference>
<dbReference type="PROSITE" id="PS51762">
    <property type="entry name" value="GH16_2"/>
    <property type="match status" value="1"/>
</dbReference>
<evidence type="ECO:0000256" key="3">
    <source>
        <dbReference type="SAM" id="SignalP"/>
    </source>
</evidence>
<gene>
    <name evidence="5" type="ORF">SAMN05661053_1390</name>
</gene>
<keyword evidence="3" id="KW-0732">Signal</keyword>
<dbReference type="InterPro" id="IPR000757">
    <property type="entry name" value="Beta-glucanase-like"/>
</dbReference>
<sequence length="323" mass="36188">MVYKFVAMGCAALIACLAACSDDASPSAYVIPASSGNLLSSSSESVIESSAASSSSMTIESSSRSETVSSSSAETTSSSSEEPAAEYFWNDEFDGESIDLNKWTFDIGTGASGWGNNEWEYYTDRKENAYVKDGVLHIRAQKEDYEGQKYTSARMLTKGKFAFKYGTVEARIALPTGKGIWPAFWMLGENFDTVGWPACGEIDIIEAVNSENKIYGTNHWANGAEYATYGNNTGDYRNQKFELDITQFHTYKFTWDEKYIRMFVDDFMYHEILIEGNEGDTEEFHKPFFFLLNVAVAGNWPGFEVDDSQFPNEMLVDYIRVIK</sequence>
<dbReference type="PANTHER" id="PTHR10963:SF55">
    <property type="entry name" value="GLYCOSIDE HYDROLASE FAMILY 16 PROTEIN"/>
    <property type="match status" value="1"/>
</dbReference>
<dbReference type="InterPro" id="IPR013320">
    <property type="entry name" value="ConA-like_dom_sf"/>
</dbReference>
<protein>
    <submittedName>
        <fullName evidence="5">Glycosyl hydrolases family 16</fullName>
    </submittedName>
</protein>
<dbReference type="GO" id="GO:0005975">
    <property type="term" value="P:carbohydrate metabolic process"/>
    <property type="evidence" value="ECO:0007669"/>
    <property type="project" value="InterPro"/>
</dbReference>
<dbReference type="RefSeq" id="WP_258285809.1">
    <property type="nucleotide sequence ID" value="NZ_UHJL01000002.1"/>
</dbReference>
<dbReference type="GO" id="GO:0004553">
    <property type="term" value="F:hydrolase activity, hydrolyzing O-glycosyl compounds"/>
    <property type="evidence" value="ECO:0007669"/>
    <property type="project" value="InterPro"/>
</dbReference>
<dbReference type="InterPro" id="IPR050546">
    <property type="entry name" value="Glycosyl_Hydrlase_16"/>
</dbReference>
<keyword evidence="5" id="KW-0378">Hydrolase</keyword>
<dbReference type="Pfam" id="PF00722">
    <property type="entry name" value="Glyco_hydro_16"/>
    <property type="match status" value="1"/>
</dbReference>
<feature type="chain" id="PRO_5016806061" evidence="3">
    <location>
        <begin position="22"/>
        <end position="323"/>
    </location>
</feature>
<dbReference type="CDD" id="cd08023">
    <property type="entry name" value="GH16_laminarinase_like"/>
    <property type="match status" value="1"/>
</dbReference>
<dbReference type="SUPFAM" id="SSF49899">
    <property type="entry name" value="Concanavalin A-like lectins/glucanases"/>
    <property type="match status" value="1"/>
</dbReference>
<feature type="region of interest" description="Disordered" evidence="2">
    <location>
        <begin position="57"/>
        <end position="83"/>
    </location>
</feature>
<evidence type="ECO:0000313" key="6">
    <source>
        <dbReference type="Proteomes" id="UP000255423"/>
    </source>
</evidence>
<dbReference type="EMBL" id="UHJL01000002">
    <property type="protein sequence ID" value="SUQ24000.1"/>
    <property type="molecule type" value="Genomic_DNA"/>
</dbReference>
<name>A0A380S596_FIBSU</name>
<dbReference type="Gene3D" id="2.60.120.200">
    <property type="match status" value="1"/>
</dbReference>
<evidence type="ECO:0000256" key="1">
    <source>
        <dbReference type="ARBA" id="ARBA00006865"/>
    </source>
</evidence>
<organism evidence="5 6">
    <name type="scientific">Fibrobacter succinogenes</name>
    <name type="common">Bacteroides succinogenes</name>
    <dbReference type="NCBI Taxonomy" id="833"/>
    <lineage>
        <taxon>Bacteria</taxon>
        <taxon>Pseudomonadati</taxon>
        <taxon>Fibrobacterota</taxon>
        <taxon>Fibrobacteria</taxon>
        <taxon>Fibrobacterales</taxon>
        <taxon>Fibrobacteraceae</taxon>
        <taxon>Fibrobacter</taxon>
    </lineage>
</organism>
<evidence type="ECO:0000259" key="4">
    <source>
        <dbReference type="PROSITE" id="PS51762"/>
    </source>
</evidence>
<accession>A0A380S596</accession>
<evidence type="ECO:0000313" key="5">
    <source>
        <dbReference type="EMBL" id="SUQ24000.1"/>
    </source>
</evidence>
<reference evidence="5 6" key="1">
    <citation type="submission" date="2017-08" db="EMBL/GenBank/DDBJ databases">
        <authorList>
            <person name="de Groot N.N."/>
        </authorList>
    </citation>
    <scope>NUCLEOTIDE SEQUENCE [LARGE SCALE GENOMIC DNA]</scope>
    <source>
        <strain evidence="5 6">HM2</strain>
    </source>
</reference>
<evidence type="ECO:0000256" key="2">
    <source>
        <dbReference type="SAM" id="MobiDB-lite"/>
    </source>
</evidence>